<dbReference type="KEGG" id="stax:MC45_11505"/>
<accession>A0A097EKU0</accession>
<evidence type="ECO:0000313" key="2">
    <source>
        <dbReference type="Proteomes" id="UP000033200"/>
    </source>
</evidence>
<proteinExistence type="predicted"/>
<name>A0A097EKU0_9SPHN</name>
<dbReference type="HOGENOM" id="CLU_179961_1_0_5"/>
<dbReference type="SUPFAM" id="SSF89447">
    <property type="entry name" value="AbrB/MazE/MraZ-like"/>
    <property type="match status" value="1"/>
</dbReference>
<evidence type="ECO:0008006" key="3">
    <source>
        <dbReference type="Google" id="ProtNLM"/>
    </source>
</evidence>
<dbReference type="EMBL" id="CP009571">
    <property type="protein sequence ID" value="AIT08188.1"/>
    <property type="molecule type" value="Genomic_DNA"/>
</dbReference>
<organism evidence="1 2">
    <name type="scientific">Sphingomonas taxi</name>
    <dbReference type="NCBI Taxonomy" id="1549858"/>
    <lineage>
        <taxon>Bacteria</taxon>
        <taxon>Pseudomonadati</taxon>
        <taxon>Pseudomonadota</taxon>
        <taxon>Alphaproteobacteria</taxon>
        <taxon>Sphingomonadales</taxon>
        <taxon>Sphingomonadaceae</taxon>
        <taxon>Sphingomonas</taxon>
    </lineage>
</organism>
<dbReference type="AlphaFoldDB" id="A0A097EKU0"/>
<sequence length="77" mass="8438">MESAQQLRVIKIGNSHGVILTKAMLAKLDVAPGDAIDVVIKPDGLFVRKHDAGFAEQMAAARDVMLRRRDALRELAK</sequence>
<dbReference type="eggNOG" id="COG2002">
    <property type="taxonomic scope" value="Bacteria"/>
</dbReference>
<reference evidence="1 2" key="1">
    <citation type="submission" date="2014-09" db="EMBL/GenBank/DDBJ databases">
        <title>Using Illumina technology Improving SMRT sequencing Genome Assembly by RASTools.</title>
        <authorList>
            <person name="Zhou Y."/>
            <person name="Ma T."/>
            <person name="Liu T."/>
        </authorList>
    </citation>
    <scope>NUCLEOTIDE SEQUENCE [LARGE SCALE GENOMIC DNA]</scope>
    <source>
        <strain evidence="1 2">ATCC 55669</strain>
    </source>
</reference>
<dbReference type="STRING" id="1549858.MC45_11505"/>
<dbReference type="Proteomes" id="UP000033200">
    <property type="component" value="Chromosome"/>
</dbReference>
<protein>
    <recommendedName>
        <fullName evidence="3">AbrB/MazE/SpoVT family DNA-binding domain-containing protein</fullName>
    </recommendedName>
</protein>
<dbReference type="InterPro" id="IPR037914">
    <property type="entry name" value="SpoVT-AbrB_sf"/>
</dbReference>
<dbReference type="Gene3D" id="2.10.260.10">
    <property type="match status" value="1"/>
</dbReference>
<evidence type="ECO:0000313" key="1">
    <source>
        <dbReference type="EMBL" id="AIT08188.1"/>
    </source>
</evidence>
<gene>
    <name evidence="1" type="ORF">MC45_11505</name>
</gene>
<keyword evidence="2" id="KW-1185">Reference proteome</keyword>